<sequence>MNQTVQMYSAEIAKKNQRIHELENQYQSLQQQCSWIYINQNELQQKINECNSLKEQNMRLSDSANYYNFQLNLTKQALEKIRIENENLTNNLNRIQQQLREKTEENQKILSTNETLKVAFKDLIAKINNCKSY</sequence>
<dbReference type="AlphaFoldDB" id="A2EHI6"/>
<name>A2EHI6_TRIV3</name>
<dbReference type="VEuPathDB" id="TrichDB:TVAGG3_0775250"/>
<gene>
    <name evidence="2" type="ORF">TVAG_142270</name>
</gene>
<reference evidence="2" key="2">
    <citation type="journal article" date="2007" name="Science">
        <title>Draft genome sequence of the sexually transmitted pathogen Trichomonas vaginalis.</title>
        <authorList>
            <person name="Carlton J.M."/>
            <person name="Hirt R.P."/>
            <person name="Silva J.C."/>
            <person name="Delcher A.L."/>
            <person name="Schatz M."/>
            <person name="Zhao Q."/>
            <person name="Wortman J.R."/>
            <person name="Bidwell S.L."/>
            <person name="Alsmark U.C.M."/>
            <person name="Besteiro S."/>
            <person name="Sicheritz-Ponten T."/>
            <person name="Noel C.J."/>
            <person name="Dacks J.B."/>
            <person name="Foster P.G."/>
            <person name="Simillion C."/>
            <person name="Van de Peer Y."/>
            <person name="Miranda-Saavedra D."/>
            <person name="Barton G.J."/>
            <person name="Westrop G.D."/>
            <person name="Mueller S."/>
            <person name="Dessi D."/>
            <person name="Fiori P.L."/>
            <person name="Ren Q."/>
            <person name="Paulsen I."/>
            <person name="Zhang H."/>
            <person name="Bastida-Corcuera F.D."/>
            <person name="Simoes-Barbosa A."/>
            <person name="Brown M.T."/>
            <person name="Hayes R.D."/>
            <person name="Mukherjee M."/>
            <person name="Okumura C.Y."/>
            <person name="Schneider R."/>
            <person name="Smith A.J."/>
            <person name="Vanacova S."/>
            <person name="Villalvazo M."/>
            <person name="Haas B.J."/>
            <person name="Pertea M."/>
            <person name="Feldblyum T.V."/>
            <person name="Utterback T.R."/>
            <person name="Shu C.L."/>
            <person name="Osoegawa K."/>
            <person name="de Jong P.J."/>
            <person name="Hrdy I."/>
            <person name="Horvathova L."/>
            <person name="Zubacova Z."/>
            <person name="Dolezal P."/>
            <person name="Malik S.B."/>
            <person name="Logsdon J.M. Jr."/>
            <person name="Henze K."/>
            <person name="Gupta A."/>
            <person name="Wang C.C."/>
            <person name="Dunne R.L."/>
            <person name="Upcroft J.A."/>
            <person name="Upcroft P."/>
            <person name="White O."/>
            <person name="Salzberg S.L."/>
            <person name="Tang P."/>
            <person name="Chiu C.-H."/>
            <person name="Lee Y.-S."/>
            <person name="Embley T.M."/>
            <person name="Coombs G.H."/>
            <person name="Mottram J.C."/>
            <person name="Tachezy J."/>
            <person name="Fraser-Liggett C.M."/>
            <person name="Johnson P.J."/>
        </authorList>
    </citation>
    <scope>NUCLEOTIDE SEQUENCE [LARGE SCALE GENOMIC DNA]</scope>
    <source>
        <strain evidence="2">G3</strain>
    </source>
</reference>
<dbReference type="VEuPathDB" id="TrichDB:TVAG_142270"/>
<reference evidence="2" key="1">
    <citation type="submission" date="2006-10" db="EMBL/GenBank/DDBJ databases">
        <authorList>
            <person name="Amadeo P."/>
            <person name="Zhao Q."/>
            <person name="Wortman J."/>
            <person name="Fraser-Liggett C."/>
            <person name="Carlton J."/>
        </authorList>
    </citation>
    <scope>NUCLEOTIDE SEQUENCE</scope>
    <source>
        <strain evidence="2">G3</strain>
    </source>
</reference>
<dbReference type="RefSeq" id="XP_001320096.1">
    <property type="nucleotide sequence ID" value="XM_001320061.1"/>
</dbReference>
<evidence type="ECO:0000256" key="1">
    <source>
        <dbReference type="SAM" id="Coils"/>
    </source>
</evidence>
<dbReference type="EMBL" id="DS113390">
    <property type="protein sequence ID" value="EAY07873.1"/>
    <property type="molecule type" value="Genomic_DNA"/>
</dbReference>
<feature type="coiled-coil region" evidence="1">
    <location>
        <begin position="5"/>
        <end position="112"/>
    </location>
</feature>
<keyword evidence="1" id="KW-0175">Coiled coil</keyword>
<dbReference type="Proteomes" id="UP000001542">
    <property type="component" value="Unassembled WGS sequence"/>
</dbReference>
<evidence type="ECO:0000313" key="2">
    <source>
        <dbReference type="EMBL" id="EAY07873.1"/>
    </source>
</evidence>
<dbReference type="KEGG" id="tva:4765768"/>
<protein>
    <submittedName>
        <fullName evidence="2">Uncharacterized protein</fullName>
    </submittedName>
</protein>
<dbReference type="SMR" id="A2EHI6"/>
<keyword evidence="3" id="KW-1185">Reference proteome</keyword>
<evidence type="ECO:0000313" key="3">
    <source>
        <dbReference type="Proteomes" id="UP000001542"/>
    </source>
</evidence>
<accession>A2EHI6</accession>
<dbReference type="InParanoid" id="A2EHI6"/>
<proteinExistence type="predicted"/>
<organism evidence="2 3">
    <name type="scientific">Trichomonas vaginalis (strain ATCC PRA-98 / G3)</name>
    <dbReference type="NCBI Taxonomy" id="412133"/>
    <lineage>
        <taxon>Eukaryota</taxon>
        <taxon>Metamonada</taxon>
        <taxon>Parabasalia</taxon>
        <taxon>Trichomonadida</taxon>
        <taxon>Trichomonadidae</taxon>
        <taxon>Trichomonas</taxon>
    </lineage>
</organism>